<feature type="transmembrane region" description="Helical" evidence="5">
    <location>
        <begin position="269"/>
        <end position="291"/>
    </location>
</feature>
<dbReference type="OrthoDB" id="7933078at2759"/>
<comment type="subcellular location">
    <subcellularLocation>
        <location evidence="1">Membrane</location>
        <topology evidence="1">Multi-pass membrane protein</topology>
    </subcellularLocation>
</comment>
<evidence type="ECO:0000256" key="2">
    <source>
        <dbReference type="ARBA" id="ARBA00022692"/>
    </source>
</evidence>
<dbReference type="Proteomes" id="UP000220797">
    <property type="component" value="Unassembled WGS sequence"/>
</dbReference>
<feature type="transmembrane region" description="Helical" evidence="5">
    <location>
        <begin position="120"/>
        <end position="140"/>
    </location>
</feature>
<feature type="transmembrane region" description="Helical" evidence="5">
    <location>
        <begin position="176"/>
        <end position="196"/>
    </location>
</feature>
<evidence type="ECO:0000256" key="3">
    <source>
        <dbReference type="ARBA" id="ARBA00022989"/>
    </source>
</evidence>
<dbReference type="PANTHER" id="PTHR23291">
    <property type="entry name" value="BAX INHIBITOR-RELATED"/>
    <property type="match status" value="1"/>
</dbReference>
<evidence type="ECO:0008006" key="8">
    <source>
        <dbReference type="Google" id="ProtNLM"/>
    </source>
</evidence>
<gene>
    <name evidence="6" type="ORF">PGAL8A_00469200</name>
</gene>
<keyword evidence="2 5" id="KW-0812">Transmembrane</keyword>
<evidence type="ECO:0000313" key="7">
    <source>
        <dbReference type="Proteomes" id="UP000220797"/>
    </source>
</evidence>
<dbReference type="AlphaFoldDB" id="A0A1J1GXA8"/>
<comment type="similarity">
    <text evidence="5">Belongs to the BI1 family.</text>
</comment>
<dbReference type="InterPro" id="IPR006214">
    <property type="entry name" value="Bax_inhibitor_1-related"/>
</dbReference>
<organism evidence="6 7">
    <name type="scientific">Plasmodium gallinaceum</name>
    <dbReference type="NCBI Taxonomy" id="5849"/>
    <lineage>
        <taxon>Eukaryota</taxon>
        <taxon>Sar</taxon>
        <taxon>Alveolata</taxon>
        <taxon>Apicomplexa</taxon>
        <taxon>Aconoidasida</taxon>
        <taxon>Haemosporida</taxon>
        <taxon>Plasmodiidae</taxon>
        <taxon>Plasmodium</taxon>
        <taxon>Plasmodium (Haemamoeba)</taxon>
    </lineage>
</organism>
<keyword evidence="4 5" id="KW-0472">Membrane</keyword>
<feature type="transmembrane region" description="Helical" evidence="5">
    <location>
        <begin position="233"/>
        <end position="257"/>
    </location>
</feature>
<proteinExistence type="inferred from homology"/>
<evidence type="ECO:0000256" key="4">
    <source>
        <dbReference type="ARBA" id="ARBA00023136"/>
    </source>
</evidence>
<dbReference type="VEuPathDB" id="PlasmoDB:PGAL8A_00469200"/>
<dbReference type="Pfam" id="PF01027">
    <property type="entry name" value="Bax1-I"/>
    <property type="match status" value="1"/>
</dbReference>
<feature type="transmembrane region" description="Helical" evidence="5">
    <location>
        <begin position="87"/>
        <end position="108"/>
    </location>
</feature>
<evidence type="ECO:0000256" key="1">
    <source>
        <dbReference type="ARBA" id="ARBA00004141"/>
    </source>
</evidence>
<feature type="transmembrane region" description="Helical" evidence="5">
    <location>
        <begin position="208"/>
        <end position="227"/>
    </location>
</feature>
<protein>
    <recommendedName>
        <fullName evidence="8">Bax inhibitor 1</fullName>
    </recommendedName>
</protein>
<dbReference type="CDD" id="cd10428">
    <property type="entry name" value="LFG_like"/>
    <property type="match status" value="1"/>
</dbReference>
<name>A0A1J1GXA8_PLAGA</name>
<dbReference type="GeneID" id="39733225"/>
<dbReference type="EMBL" id="CVMV01000083">
    <property type="protein sequence ID" value="CRG97111.1"/>
    <property type="molecule type" value="Genomic_DNA"/>
</dbReference>
<accession>A0A1J1GXA8</accession>
<feature type="transmembrane region" description="Helical" evidence="5">
    <location>
        <begin position="152"/>
        <end position="170"/>
    </location>
</feature>
<evidence type="ECO:0000313" key="6">
    <source>
        <dbReference type="EMBL" id="CRG97111.1"/>
    </source>
</evidence>
<keyword evidence="3 5" id="KW-1133">Transmembrane helix</keyword>
<dbReference type="OMA" id="FHVADWD"/>
<dbReference type="RefSeq" id="XP_028529914.1">
    <property type="nucleotide sequence ID" value="XM_028673464.1"/>
</dbReference>
<keyword evidence="7" id="KW-1185">Reference proteome</keyword>
<evidence type="ECO:0000256" key="5">
    <source>
        <dbReference type="RuleBase" id="RU004379"/>
    </source>
</evidence>
<reference evidence="6" key="1">
    <citation type="submission" date="2015-04" db="EMBL/GenBank/DDBJ databases">
        <authorList>
            <consortium name="Pathogen Informatics"/>
        </authorList>
    </citation>
    <scope>NUCLEOTIDE SEQUENCE [LARGE SCALE GENOMIC DNA]</scope>
    <source>
        <strain evidence="6">8A</strain>
    </source>
</reference>
<dbReference type="GO" id="GO:0016020">
    <property type="term" value="C:membrane"/>
    <property type="evidence" value="ECO:0007669"/>
    <property type="project" value="UniProtKB-SubCell"/>
</dbReference>
<dbReference type="PANTHER" id="PTHR23291:SF47">
    <property type="entry name" value="TRANSMEMBRANE BAX INHIBITOR MOTIF CONTAINING 7"/>
    <property type="match status" value="1"/>
</dbReference>
<comment type="caution">
    <text evidence="6">The sequence shown here is derived from an EMBL/GenBank/DDBJ whole genome shotgun (WGS) entry which is preliminary data.</text>
</comment>
<sequence length="295" mass="33199">MYNANGRDSANPPPPAQNYGAVYNHGNYSYEQNKLNNNMYDIPIPNQQKEYCYDAPTNATANGGLYDEFSLNEFSSTKIRHGFIRKVYSILSLQLLITFGFSALTVLYDPVKTFVRSNDVLFLVLGILLSLPILITLACYPTLARKYPSNYLILLLITIGMTLIVSLATARTNSEIFFYAFGITAAVVIGLTIFSFQTKWDFTGWHVFLFMAFLILFVLGIITIFVRSKIMNLVYSGVSAFILSISIIVDTQLIIGGKHKKYEFSIDDYIFATLALYMDIVNLFLSILSIISNTE</sequence>